<dbReference type="KEGG" id="dpx:DAPPUDRAFT_336416"/>
<name>E9HZN7_DAPPU</name>
<keyword evidence="1" id="KW-1133">Transmembrane helix</keyword>
<keyword evidence="1" id="KW-0472">Membrane</keyword>
<evidence type="ECO:0000256" key="1">
    <source>
        <dbReference type="SAM" id="Phobius"/>
    </source>
</evidence>
<organism evidence="2 3">
    <name type="scientific">Daphnia pulex</name>
    <name type="common">Water flea</name>
    <dbReference type="NCBI Taxonomy" id="6669"/>
    <lineage>
        <taxon>Eukaryota</taxon>
        <taxon>Metazoa</taxon>
        <taxon>Ecdysozoa</taxon>
        <taxon>Arthropoda</taxon>
        <taxon>Crustacea</taxon>
        <taxon>Branchiopoda</taxon>
        <taxon>Diplostraca</taxon>
        <taxon>Cladocera</taxon>
        <taxon>Anomopoda</taxon>
        <taxon>Daphniidae</taxon>
        <taxon>Daphnia</taxon>
    </lineage>
</organism>
<keyword evidence="3" id="KW-1185">Reference proteome</keyword>
<gene>
    <name evidence="2" type="ORF">DAPPUDRAFT_336416</name>
</gene>
<dbReference type="Proteomes" id="UP000000305">
    <property type="component" value="Unassembled WGS sequence"/>
</dbReference>
<dbReference type="AlphaFoldDB" id="E9HZN7"/>
<evidence type="ECO:0000313" key="3">
    <source>
        <dbReference type="Proteomes" id="UP000000305"/>
    </source>
</evidence>
<keyword evidence="1" id="KW-0812">Transmembrane</keyword>
<dbReference type="PhylomeDB" id="E9HZN7"/>
<proteinExistence type="predicted"/>
<feature type="transmembrane region" description="Helical" evidence="1">
    <location>
        <begin position="6"/>
        <end position="27"/>
    </location>
</feature>
<dbReference type="HOGENOM" id="CLU_208075_0_0_1"/>
<dbReference type="InParanoid" id="E9HZN7"/>
<dbReference type="EMBL" id="GL733382">
    <property type="protein sequence ID" value="EFX62792.1"/>
    <property type="molecule type" value="Genomic_DNA"/>
</dbReference>
<protein>
    <submittedName>
        <fullName evidence="2">Uncharacterized protein</fullName>
    </submittedName>
</protein>
<sequence>MKNYGVVLLLGVESLMVGLTTGVHMSLEYGGFQSTTLLSYYSTSTNAYPPYYTKTSEYYKLY</sequence>
<evidence type="ECO:0000313" key="2">
    <source>
        <dbReference type="EMBL" id="EFX62792.1"/>
    </source>
</evidence>
<reference evidence="2 3" key="1">
    <citation type="journal article" date="2011" name="Science">
        <title>The ecoresponsive genome of Daphnia pulex.</title>
        <authorList>
            <person name="Colbourne J.K."/>
            <person name="Pfrender M.E."/>
            <person name="Gilbert D."/>
            <person name="Thomas W.K."/>
            <person name="Tucker A."/>
            <person name="Oakley T.H."/>
            <person name="Tokishita S."/>
            <person name="Aerts A."/>
            <person name="Arnold G.J."/>
            <person name="Basu M.K."/>
            <person name="Bauer D.J."/>
            <person name="Caceres C.E."/>
            <person name="Carmel L."/>
            <person name="Casola C."/>
            <person name="Choi J.H."/>
            <person name="Detter J.C."/>
            <person name="Dong Q."/>
            <person name="Dusheyko S."/>
            <person name="Eads B.D."/>
            <person name="Frohlich T."/>
            <person name="Geiler-Samerotte K.A."/>
            <person name="Gerlach D."/>
            <person name="Hatcher P."/>
            <person name="Jogdeo S."/>
            <person name="Krijgsveld J."/>
            <person name="Kriventseva E.V."/>
            <person name="Kultz D."/>
            <person name="Laforsch C."/>
            <person name="Lindquist E."/>
            <person name="Lopez J."/>
            <person name="Manak J.R."/>
            <person name="Muller J."/>
            <person name="Pangilinan J."/>
            <person name="Patwardhan R.P."/>
            <person name="Pitluck S."/>
            <person name="Pritham E.J."/>
            <person name="Rechtsteiner A."/>
            <person name="Rho M."/>
            <person name="Rogozin I.B."/>
            <person name="Sakarya O."/>
            <person name="Salamov A."/>
            <person name="Schaack S."/>
            <person name="Shapiro H."/>
            <person name="Shiga Y."/>
            <person name="Skalitzky C."/>
            <person name="Smith Z."/>
            <person name="Souvorov A."/>
            <person name="Sung W."/>
            <person name="Tang Z."/>
            <person name="Tsuchiya D."/>
            <person name="Tu H."/>
            <person name="Vos H."/>
            <person name="Wang M."/>
            <person name="Wolf Y.I."/>
            <person name="Yamagata H."/>
            <person name="Yamada T."/>
            <person name="Ye Y."/>
            <person name="Shaw J.R."/>
            <person name="Andrews J."/>
            <person name="Crease T.J."/>
            <person name="Tang H."/>
            <person name="Lucas S.M."/>
            <person name="Robertson H.M."/>
            <person name="Bork P."/>
            <person name="Koonin E.V."/>
            <person name="Zdobnov E.M."/>
            <person name="Grigoriev I.V."/>
            <person name="Lynch M."/>
            <person name="Boore J.L."/>
        </authorList>
    </citation>
    <scope>NUCLEOTIDE SEQUENCE [LARGE SCALE GENOMIC DNA]</scope>
</reference>
<accession>E9HZN7</accession>